<gene>
    <name evidence="2" type="primary">Contig9161.g9801</name>
    <name evidence="2" type="ORF">STYLEM_12704</name>
</gene>
<sequence length="140" mass="16150">MSVRLPEKNRDRKKVSRGGTVLSGSKDSNKILTRDILKSFEKSTSSSAQQKTYDFLKRNEADRPDHSELISAIDESFEFDNKYASLSKDEKVLRSRSQDLVAFSKKSQEYYQSRTKTPKLEIQDGVNQQNSDEITKFIFQ</sequence>
<feature type="compositionally biased region" description="Basic and acidic residues" evidence="1">
    <location>
        <begin position="1"/>
        <end position="10"/>
    </location>
</feature>
<dbReference type="Proteomes" id="UP000039865">
    <property type="component" value="Unassembled WGS sequence"/>
</dbReference>
<accession>A0A078AP01</accession>
<organism evidence="2 3">
    <name type="scientific">Stylonychia lemnae</name>
    <name type="common">Ciliate</name>
    <dbReference type="NCBI Taxonomy" id="5949"/>
    <lineage>
        <taxon>Eukaryota</taxon>
        <taxon>Sar</taxon>
        <taxon>Alveolata</taxon>
        <taxon>Ciliophora</taxon>
        <taxon>Intramacronucleata</taxon>
        <taxon>Spirotrichea</taxon>
        <taxon>Stichotrichia</taxon>
        <taxon>Sporadotrichida</taxon>
        <taxon>Oxytrichidae</taxon>
        <taxon>Stylonychinae</taxon>
        <taxon>Stylonychia</taxon>
    </lineage>
</organism>
<protein>
    <submittedName>
        <fullName evidence="2">Uncharacterized protein</fullName>
    </submittedName>
</protein>
<keyword evidence="3" id="KW-1185">Reference proteome</keyword>
<feature type="region of interest" description="Disordered" evidence="1">
    <location>
        <begin position="1"/>
        <end position="26"/>
    </location>
</feature>
<dbReference type="InParanoid" id="A0A078AP01"/>
<reference evidence="2 3" key="1">
    <citation type="submission" date="2014-06" db="EMBL/GenBank/DDBJ databases">
        <authorList>
            <person name="Swart Estienne"/>
        </authorList>
    </citation>
    <scope>NUCLEOTIDE SEQUENCE [LARGE SCALE GENOMIC DNA]</scope>
    <source>
        <strain evidence="2 3">130c</strain>
    </source>
</reference>
<proteinExistence type="predicted"/>
<evidence type="ECO:0000313" key="2">
    <source>
        <dbReference type="EMBL" id="CDW83656.1"/>
    </source>
</evidence>
<evidence type="ECO:0000256" key="1">
    <source>
        <dbReference type="SAM" id="MobiDB-lite"/>
    </source>
</evidence>
<dbReference type="EMBL" id="CCKQ01012050">
    <property type="protein sequence ID" value="CDW83656.1"/>
    <property type="molecule type" value="Genomic_DNA"/>
</dbReference>
<evidence type="ECO:0000313" key="3">
    <source>
        <dbReference type="Proteomes" id="UP000039865"/>
    </source>
</evidence>
<dbReference type="AlphaFoldDB" id="A0A078AP01"/>
<name>A0A078AP01_STYLE</name>